<dbReference type="InterPro" id="IPR008928">
    <property type="entry name" value="6-hairpin_glycosidase_sf"/>
</dbReference>
<comment type="caution">
    <text evidence="2">The sequence shown here is derived from an EMBL/GenBank/DDBJ whole genome shotgun (WGS) entry which is preliminary data.</text>
</comment>
<protein>
    <recommendedName>
        <fullName evidence="1">Spermatogenesis-associated protein 20-like TRX domain-containing protein</fullName>
    </recommendedName>
</protein>
<dbReference type="PANTHER" id="PTHR42899:SF1">
    <property type="entry name" value="SPERMATOGENESIS-ASSOCIATED PROTEIN 20"/>
    <property type="match status" value="1"/>
</dbReference>
<dbReference type="InterPro" id="IPR036249">
    <property type="entry name" value="Thioredoxin-like_sf"/>
</dbReference>
<proteinExistence type="predicted"/>
<dbReference type="Proteomes" id="UP000199598">
    <property type="component" value="Unassembled WGS sequence"/>
</dbReference>
<dbReference type="EMBL" id="FOSK01000001">
    <property type="protein sequence ID" value="SFJ92607.1"/>
    <property type="molecule type" value="Genomic_DNA"/>
</dbReference>
<name>A0A1I3VEH4_9HYPH</name>
<gene>
    <name evidence="2" type="ORF">SAMN04488518_101299</name>
</gene>
<organism evidence="2 3">
    <name type="scientific">Pseudovibrio ascidiaceicola</name>
    <dbReference type="NCBI Taxonomy" id="285279"/>
    <lineage>
        <taxon>Bacteria</taxon>
        <taxon>Pseudomonadati</taxon>
        <taxon>Pseudomonadota</taxon>
        <taxon>Alphaproteobacteria</taxon>
        <taxon>Hyphomicrobiales</taxon>
        <taxon>Stappiaceae</taxon>
        <taxon>Pseudovibrio</taxon>
    </lineage>
</organism>
<dbReference type="RefSeq" id="WP_093516206.1">
    <property type="nucleotide sequence ID" value="NZ_FOSK01000001.1"/>
</dbReference>
<reference evidence="2 3" key="1">
    <citation type="submission" date="2016-10" db="EMBL/GenBank/DDBJ databases">
        <authorList>
            <person name="Varghese N."/>
            <person name="Submissions S."/>
        </authorList>
    </citation>
    <scope>NUCLEOTIDE SEQUENCE [LARGE SCALE GENOMIC DNA]</scope>
    <source>
        <strain evidence="2 3">DSM 16392</strain>
    </source>
</reference>
<dbReference type="SUPFAM" id="SSF48208">
    <property type="entry name" value="Six-hairpin glycosidases"/>
    <property type="match status" value="1"/>
</dbReference>
<keyword evidence="3" id="KW-1185">Reference proteome</keyword>
<dbReference type="PIRSF" id="PIRSF006402">
    <property type="entry name" value="UCP006402_thioredoxin"/>
    <property type="match status" value="1"/>
</dbReference>
<evidence type="ECO:0000313" key="3">
    <source>
        <dbReference type="Proteomes" id="UP000199598"/>
    </source>
</evidence>
<dbReference type="Pfam" id="PF03190">
    <property type="entry name" value="Thioredox_DsbH"/>
    <property type="match status" value="1"/>
</dbReference>
<dbReference type="PANTHER" id="PTHR42899">
    <property type="entry name" value="SPERMATOGENESIS-ASSOCIATED PROTEIN 20"/>
    <property type="match status" value="1"/>
</dbReference>
<dbReference type="InterPro" id="IPR004879">
    <property type="entry name" value="Ssp411-like_TRX"/>
</dbReference>
<dbReference type="CDD" id="cd02955">
    <property type="entry name" value="SSP411"/>
    <property type="match status" value="1"/>
</dbReference>
<accession>A0A1I3VEH4</accession>
<evidence type="ECO:0000313" key="2">
    <source>
        <dbReference type="EMBL" id="SFJ92607.1"/>
    </source>
</evidence>
<evidence type="ECO:0000259" key="1">
    <source>
        <dbReference type="Pfam" id="PF03190"/>
    </source>
</evidence>
<dbReference type="SUPFAM" id="SSF52833">
    <property type="entry name" value="Thioredoxin-like"/>
    <property type="match status" value="1"/>
</dbReference>
<dbReference type="InterPro" id="IPR024705">
    <property type="entry name" value="Ssp411"/>
</dbReference>
<sequence length="668" mass="75150">MSRNRLTNASSPYLLQHQNNPVHWWEWSKEALEEAQKTNKPILLSVGYSACHWCHVMAHESFEDEATAALMNEHFVNIKVDREERPDIDQIYMQALHMLGQQGGWPLTMFLTPEGDPFWGGTYFPNEARHGSPAFKDILTAISQSFIADRDTIEENRQAISQALNKPPSEASPLSGFLITAAGKQLFNMQDEEEGGMKGAPKFPQASVQELIFRTAKAQKNTFMREQFLKTTRAISQGGIYDHVGGGLARYAVDSIWLVPHFEKMLYDNAQFIEHLCWAYQETGDELFHIRIQEIVDWLERDMKLPEGGFASSMDADSEGVEGKFYVWTHDELKNLIPTEHFELFSNVYDVTPDGNWEGNIILNRRHSPALLEAAEEEALATCRAILLEHRATRVPPHKDDKVLADWNAMLVCALVKASSLVSRESMRTSAKEAFAFITEHMFIDGKLSHSWRQGQRLEVGFASDYAWCARAALALYRSEPNPLEKQRYLEQVVEFLKILKERFAHSNGAFYMTDKDADDLILRPYHAYDEATPNYNAVAALAFSEHWILTGDTSSRDVADGTLNAFAADVPNNIFGTASLLTALDTRTRFKKALAVLGTGSDANLIMQALHSQADPALYVDVIPVGSSKPVELENSSWNTDETTVFICSEKGCSLPATTPEKVKEQI</sequence>
<feature type="domain" description="Spermatogenesis-associated protein 20-like TRX" evidence="1">
    <location>
        <begin position="4"/>
        <end position="164"/>
    </location>
</feature>
<dbReference type="Gene3D" id="3.40.30.10">
    <property type="entry name" value="Glutaredoxin"/>
    <property type="match status" value="1"/>
</dbReference>